<dbReference type="PROSITE" id="PS50949">
    <property type="entry name" value="HTH_GNTR"/>
    <property type="match status" value="1"/>
</dbReference>
<feature type="domain" description="HTH gntR-type" evidence="6">
    <location>
        <begin position="12"/>
        <end position="80"/>
    </location>
</feature>
<organism evidence="7 8">
    <name type="scientific">Kushneria avicenniae</name>
    <dbReference type="NCBI Taxonomy" id="402385"/>
    <lineage>
        <taxon>Bacteria</taxon>
        <taxon>Pseudomonadati</taxon>
        <taxon>Pseudomonadota</taxon>
        <taxon>Gammaproteobacteria</taxon>
        <taxon>Oceanospirillales</taxon>
        <taxon>Halomonadaceae</taxon>
        <taxon>Kushneria</taxon>
    </lineage>
</organism>
<dbReference type="RefSeq" id="WP_090132908.1">
    <property type="nucleotide sequence ID" value="NZ_FOLY01000003.1"/>
</dbReference>
<protein>
    <submittedName>
        <fullName evidence="7">Transcriptional regulator, GntR family</fullName>
    </submittedName>
</protein>
<name>A0A1I1JSJ3_9GAMM</name>
<evidence type="ECO:0000256" key="4">
    <source>
        <dbReference type="ARBA" id="ARBA00023125"/>
    </source>
</evidence>
<dbReference type="Gene3D" id="3.40.640.10">
    <property type="entry name" value="Type I PLP-dependent aspartate aminotransferase-like (Major domain)"/>
    <property type="match status" value="1"/>
</dbReference>
<dbReference type="OrthoDB" id="9804020at2"/>
<dbReference type="SUPFAM" id="SSF53383">
    <property type="entry name" value="PLP-dependent transferases"/>
    <property type="match status" value="1"/>
</dbReference>
<evidence type="ECO:0000256" key="1">
    <source>
        <dbReference type="ARBA" id="ARBA00005384"/>
    </source>
</evidence>
<dbReference type="Pfam" id="PF00392">
    <property type="entry name" value="GntR"/>
    <property type="match status" value="1"/>
</dbReference>
<dbReference type="InterPro" id="IPR036388">
    <property type="entry name" value="WH-like_DNA-bd_sf"/>
</dbReference>
<dbReference type="PANTHER" id="PTHR46577:SF1">
    <property type="entry name" value="HTH-TYPE TRANSCRIPTIONAL REGULATORY PROTEIN GABR"/>
    <property type="match status" value="1"/>
</dbReference>
<dbReference type="Gene3D" id="1.10.10.10">
    <property type="entry name" value="Winged helix-like DNA-binding domain superfamily/Winged helix DNA-binding domain"/>
    <property type="match status" value="1"/>
</dbReference>
<evidence type="ECO:0000256" key="3">
    <source>
        <dbReference type="ARBA" id="ARBA00023015"/>
    </source>
</evidence>
<proteinExistence type="inferred from homology"/>
<dbReference type="InterPro" id="IPR004839">
    <property type="entry name" value="Aminotransferase_I/II_large"/>
</dbReference>
<dbReference type="STRING" id="402385.SAMN05421848_1711"/>
<evidence type="ECO:0000313" key="8">
    <source>
        <dbReference type="Proteomes" id="UP000199046"/>
    </source>
</evidence>
<dbReference type="Proteomes" id="UP000199046">
    <property type="component" value="Unassembled WGS sequence"/>
</dbReference>
<dbReference type="Pfam" id="PF00155">
    <property type="entry name" value="Aminotran_1_2"/>
    <property type="match status" value="1"/>
</dbReference>
<dbReference type="EMBL" id="FOLY01000003">
    <property type="protein sequence ID" value="SFC50922.1"/>
    <property type="molecule type" value="Genomic_DNA"/>
</dbReference>
<dbReference type="InterPro" id="IPR015422">
    <property type="entry name" value="PyrdxlP-dep_Trfase_small"/>
</dbReference>
<keyword evidence="8" id="KW-1185">Reference proteome</keyword>
<dbReference type="CDD" id="cd00609">
    <property type="entry name" value="AAT_like"/>
    <property type="match status" value="1"/>
</dbReference>
<keyword evidence="4" id="KW-0238">DNA-binding</keyword>
<dbReference type="AlphaFoldDB" id="A0A1I1JSJ3"/>
<dbReference type="GO" id="GO:0003700">
    <property type="term" value="F:DNA-binding transcription factor activity"/>
    <property type="evidence" value="ECO:0007669"/>
    <property type="project" value="InterPro"/>
</dbReference>
<evidence type="ECO:0000256" key="2">
    <source>
        <dbReference type="ARBA" id="ARBA00022898"/>
    </source>
</evidence>
<accession>A0A1I1JSJ3</accession>
<dbReference type="InterPro" id="IPR036390">
    <property type="entry name" value="WH_DNA-bd_sf"/>
</dbReference>
<dbReference type="InterPro" id="IPR051446">
    <property type="entry name" value="HTH_trans_reg/aminotransferase"/>
</dbReference>
<gene>
    <name evidence="7" type="ORF">SAMN05421848_1711</name>
</gene>
<dbReference type="PANTHER" id="PTHR46577">
    <property type="entry name" value="HTH-TYPE TRANSCRIPTIONAL REGULATORY PROTEIN GABR"/>
    <property type="match status" value="1"/>
</dbReference>
<dbReference type="GO" id="GO:0030170">
    <property type="term" value="F:pyridoxal phosphate binding"/>
    <property type="evidence" value="ECO:0007669"/>
    <property type="project" value="InterPro"/>
</dbReference>
<dbReference type="InterPro" id="IPR000524">
    <property type="entry name" value="Tscrpt_reg_HTH_GntR"/>
</dbReference>
<dbReference type="InterPro" id="IPR015421">
    <property type="entry name" value="PyrdxlP-dep_Trfase_major"/>
</dbReference>
<keyword evidence="3" id="KW-0805">Transcription regulation</keyword>
<dbReference type="CDD" id="cd07377">
    <property type="entry name" value="WHTH_GntR"/>
    <property type="match status" value="1"/>
</dbReference>
<keyword evidence="5" id="KW-0804">Transcription</keyword>
<comment type="similarity">
    <text evidence="1">In the C-terminal section; belongs to the class-I pyridoxal-phosphate-dependent aminotransferase family.</text>
</comment>
<keyword evidence="2" id="KW-0663">Pyridoxal phosphate</keyword>
<dbReference type="InterPro" id="IPR015424">
    <property type="entry name" value="PyrdxlP-dep_Trfase"/>
</dbReference>
<dbReference type="GO" id="GO:0003677">
    <property type="term" value="F:DNA binding"/>
    <property type="evidence" value="ECO:0007669"/>
    <property type="project" value="UniProtKB-KW"/>
</dbReference>
<reference evidence="8" key="1">
    <citation type="submission" date="2016-10" db="EMBL/GenBank/DDBJ databases">
        <authorList>
            <person name="Varghese N."/>
            <person name="Submissions S."/>
        </authorList>
    </citation>
    <scope>NUCLEOTIDE SEQUENCE [LARGE SCALE GENOMIC DNA]</scope>
    <source>
        <strain evidence="8">DSM 23439</strain>
    </source>
</reference>
<evidence type="ECO:0000259" key="6">
    <source>
        <dbReference type="PROSITE" id="PS50949"/>
    </source>
</evidence>
<evidence type="ECO:0000256" key="5">
    <source>
        <dbReference type="ARBA" id="ARBA00023163"/>
    </source>
</evidence>
<dbReference type="Gene3D" id="3.90.1150.10">
    <property type="entry name" value="Aspartate Aminotransferase, domain 1"/>
    <property type="match status" value="1"/>
</dbReference>
<dbReference type="SUPFAM" id="SSF46785">
    <property type="entry name" value="Winged helix' DNA-binding domain"/>
    <property type="match status" value="1"/>
</dbReference>
<evidence type="ECO:0000313" key="7">
    <source>
        <dbReference type="EMBL" id="SFC50922.1"/>
    </source>
</evidence>
<sequence>MTMWIPELTESGPRYRALAHAIEQAIDSGELAPGVRLPPQRRLADALGVTVGTITRAYALVEQSGRVSAQVGSGTWVRAEEKIEGFSRVIGAPHEGLVDLGMSLPPPHPARQATLARFMTDISTDPAALEQAINYPLDDSLATSRRHYADWLTTQGLAVDPDELLITQGGTNGIALALSVLLSPNDRLAAETLSYPGVISTARQQFLKMVAVPFDDEGIDVAALAARHERTPFRALYLMPEHHNPTTVQLSEKRREALVALARQRDFWLIEDGVMHLPEEARGTPLYQLAPERTIFVFSVAKILGGGLRSGVVRAPQVLMERLRTSLRNQCWAPPALMTDIAGRWLASGEADRLVSWQFEELEARQAMVREALGDFEMTLRRGGFYAWLTLPGDHRAQTLVETLERDNVRVAAAETFCVGSTAAPQAIRICLSAAPDREALARALAAIVQALAQPAPPRWQTV</sequence>
<dbReference type="SMART" id="SM00345">
    <property type="entry name" value="HTH_GNTR"/>
    <property type="match status" value="1"/>
</dbReference>